<keyword evidence="3" id="KW-1185">Reference proteome</keyword>
<evidence type="ECO:0000256" key="2">
    <source>
        <dbReference type="SAM" id="MobiDB-lite"/>
    </source>
</evidence>
<evidence type="ECO:0000256" key="1">
    <source>
        <dbReference type="SAM" id="Coils"/>
    </source>
</evidence>
<dbReference type="PANTHER" id="PTHR35153:SF1">
    <property type="entry name" value="COILED-COIL DOMAIN-CONTAINING PROTEIN 154"/>
    <property type="match status" value="1"/>
</dbReference>
<feature type="region of interest" description="Disordered" evidence="2">
    <location>
        <begin position="194"/>
        <end position="229"/>
    </location>
</feature>
<dbReference type="AlphaFoldDB" id="A0A6P6E4D7"/>
<name>A0A6P6E4D7_OCTDE</name>
<reference evidence="4" key="1">
    <citation type="submission" date="2025-08" db="UniProtKB">
        <authorList>
            <consortium name="RefSeq"/>
        </authorList>
    </citation>
    <scope>IDENTIFICATION</scope>
</reference>
<proteinExistence type="predicted"/>
<keyword evidence="1" id="KW-0175">Coiled coil</keyword>
<dbReference type="GO" id="GO:0035630">
    <property type="term" value="P:bone mineralization involved in bone maturation"/>
    <property type="evidence" value="ECO:0007669"/>
    <property type="project" value="TreeGrafter"/>
</dbReference>
<dbReference type="GeneID" id="101568363"/>
<dbReference type="RefSeq" id="XP_023567121.1">
    <property type="nucleotide sequence ID" value="XM_023711353.1"/>
</dbReference>
<evidence type="ECO:0000313" key="3">
    <source>
        <dbReference type="Proteomes" id="UP000515203"/>
    </source>
</evidence>
<dbReference type="CTD" id="645811"/>
<feature type="coiled-coil region" evidence="1">
    <location>
        <begin position="443"/>
        <end position="470"/>
    </location>
</feature>
<feature type="region of interest" description="Disordered" evidence="2">
    <location>
        <begin position="46"/>
        <end position="71"/>
    </location>
</feature>
<dbReference type="Pfam" id="PF15450">
    <property type="entry name" value="CCDC154"/>
    <property type="match status" value="2"/>
</dbReference>
<feature type="region of interest" description="Disordered" evidence="2">
    <location>
        <begin position="1"/>
        <end position="23"/>
    </location>
</feature>
<protein>
    <submittedName>
        <fullName evidence="4">Coiled-coil domain-containing protein 154 isoform X1</fullName>
    </submittedName>
</protein>
<feature type="region of interest" description="Disordered" evidence="2">
    <location>
        <begin position="252"/>
        <end position="318"/>
    </location>
</feature>
<organism evidence="3 4">
    <name type="scientific">Octodon degus</name>
    <name type="common">Degu</name>
    <name type="synonym">Sciurus degus</name>
    <dbReference type="NCBI Taxonomy" id="10160"/>
    <lineage>
        <taxon>Eukaryota</taxon>
        <taxon>Metazoa</taxon>
        <taxon>Chordata</taxon>
        <taxon>Craniata</taxon>
        <taxon>Vertebrata</taxon>
        <taxon>Euteleostomi</taxon>
        <taxon>Mammalia</taxon>
        <taxon>Eutheria</taxon>
        <taxon>Euarchontoglires</taxon>
        <taxon>Glires</taxon>
        <taxon>Rodentia</taxon>
        <taxon>Hystricomorpha</taxon>
        <taxon>Octodontidae</taxon>
        <taxon>Octodon</taxon>
    </lineage>
</organism>
<sequence>MRAAEAMSELADSLLSEVSPHSQTSTVTLEDLELLLVEGLASSEPLSLEENSERIESSPLVSSTPPHEQDTSKHLEEWVAKLQAEVVSLRGHKVHCKQASLSLLRELLQVRGRMQLQSSELRQLWQEMQRVVQVPEKEMQVVSSPPTDQASFPRGWGHCLLDPEPAFRAPTCICFGEIQGGWQVQPAQPHTLLLTVPWGPEPEPDADPGQKAGGGPRSLGPDQEEAGAAGCRAEGLRAGDQPQARQADWVVETGRTGPGGSLQHSAEEPRGNQPEGGPRGGQDAGSTDQAWRRDEPPLSEEGGQAVQLPTEELPGSGAVAMSPQRMKALEGTRLESERSLREELEDHWQKLQELTEDRVQALWGQREQEEEGCLREQCRGLDAAVVRLTKFVRQNQMSLSHILLMEQKARVSKVGLEESQAGELASYMQENLEAIQLASKLSRQETQGAMELLQEKSQVLERSVANLAQQLKDLGEHCLALSWRLELQEQTLGLRLSEAKTEWEGLERKSLEDLALWRKEVAAHLQEVREKVDRLPQQIEGVSDKCVLHKSDADLKILAEGKAREFEVRAMRQELATLLSSVQLLKENNPGRKIAEIQGNLATFQKQMIKLETSIQANKTIQNLKFNTETKLRSEEIAALRESMLHLWSEEGPWPLTLGSRRVFMSLVRQRFFIKDVAPGEQVPMNCWGIYQAMRWLQWKAILLKRVAQQRPEAVSETGHRDTVPQPTPV</sequence>
<dbReference type="FunCoup" id="A0A6P6E4D7">
    <property type="interactions" value="39"/>
</dbReference>
<dbReference type="Proteomes" id="UP000515203">
    <property type="component" value="Unplaced"/>
</dbReference>
<dbReference type="PANTHER" id="PTHR35153">
    <property type="entry name" value="COILED-COIL DOMAIN-CONTAINING PROTEIN 154"/>
    <property type="match status" value="1"/>
</dbReference>
<accession>A0A6P6E4D7</accession>
<evidence type="ECO:0000313" key="4">
    <source>
        <dbReference type="RefSeq" id="XP_023567121.1"/>
    </source>
</evidence>
<dbReference type="InterPro" id="IPR029512">
    <property type="entry name" value="CCDC154"/>
</dbReference>
<gene>
    <name evidence="4" type="primary">Ccdc154</name>
</gene>
<dbReference type="InParanoid" id="A0A6P6E4D7"/>
<dbReference type="OrthoDB" id="9445857at2759"/>